<dbReference type="HAMAP" id="MF_01820">
    <property type="entry name" value="GTPase_RsgA"/>
    <property type="match status" value="1"/>
</dbReference>
<feature type="binding site" evidence="10">
    <location>
        <position position="242"/>
    </location>
    <ligand>
        <name>Zn(2+)</name>
        <dbReference type="ChEBI" id="CHEBI:29105"/>
    </ligand>
</feature>
<keyword evidence="5 10" id="KW-0547">Nucleotide-binding</keyword>
<keyword evidence="9 10" id="KW-0342">GTP-binding</keyword>
<dbReference type="SUPFAM" id="SSF52540">
    <property type="entry name" value="P-loop containing nucleoside triphosphate hydrolases"/>
    <property type="match status" value="1"/>
</dbReference>
<dbReference type="Gene3D" id="3.40.50.300">
    <property type="entry name" value="P-loop containing nucleotide triphosphate hydrolases"/>
    <property type="match status" value="1"/>
</dbReference>
<dbReference type="EMBL" id="JAGGLM010000001">
    <property type="protein sequence ID" value="MBP2031611.1"/>
    <property type="molecule type" value="Genomic_DNA"/>
</dbReference>
<dbReference type="EC" id="3.6.1.-" evidence="10"/>
<evidence type="ECO:0000256" key="10">
    <source>
        <dbReference type="HAMAP-Rule" id="MF_01820"/>
    </source>
</evidence>
<keyword evidence="1 10" id="KW-0963">Cytoplasm</keyword>
<dbReference type="Gene3D" id="1.10.40.50">
    <property type="entry name" value="Probable gtpase engc, domain 3"/>
    <property type="match status" value="1"/>
</dbReference>
<name>A0ABS4KQF4_9CLOT</name>
<dbReference type="Pfam" id="PF16745">
    <property type="entry name" value="RsgA_N"/>
    <property type="match status" value="1"/>
</dbReference>
<keyword evidence="4 10" id="KW-0699">rRNA-binding</keyword>
<proteinExistence type="inferred from homology"/>
<dbReference type="SUPFAM" id="SSF50249">
    <property type="entry name" value="Nucleic acid-binding proteins"/>
    <property type="match status" value="1"/>
</dbReference>
<dbReference type="PROSITE" id="PS50936">
    <property type="entry name" value="ENGC_GTPASE"/>
    <property type="match status" value="1"/>
</dbReference>
<feature type="binding site" evidence="10">
    <location>
        <position position="249"/>
    </location>
    <ligand>
        <name>Zn(2+)</name>
        <dbReference type="ChEBI" id="CHEBI:29105"/>
    </ligand>
</feature>
<comment type="subcellular location">
    <subcellularLocation>
        <location evidence="10">Cytoplasm</location>
    </subcellularLocation>
</comment>
<comment type="similarity">
    <text evidence="10">Belongs to the TRAFAC class YlqF/YawG GTPase family. RsgA subfamily.</text>
</comment>
<keyword evidence="8 10" id="KW-0694">RNA-binding</keyword>
<feature type="domain" description="EngC GTPase" evidence="11">
    <location>
        <begin position="70"/>
        <end position="216"/>
    </location>
</feature>
<evidence type="ECO:0000313" key="13">
    <source>
        <dbReference type="EMBL" id="MBP2031611.1"/>
    </source>
</evidence>
<keyword evidence="6 10" id="KW-0378">Hydrolase</keyword>
<evidence type="ECO:0000256" key="8">
    <source>
        <dbReference type="ARBA" id="ARBA00022884"/>
    </source>
</evidence>
<dbReference type="Pfam" id="PF03193">
    <property type="entry name" value="RsgA_GTPase"/>
    <property type="match status" value="1"/>
</dbReference>
<dbReference type="PANTHER" id="PTHR32120">
    <property type="entry name" value="SMALL RIBOSOMAL SUBUNIT BIOGENESIS GTPASE RSGA"/>
    <property type="match status" value="1"/>
</dbReference>
<evidence type="ECO:0000313" key="14">
    <source>
        <dbReference type="Proteomes" id="UP001519307"/>
    </source>
</evidence>
<dbReference type="GO" id="GO:0016787">
    <property type="term" value="F:hydrolase activity"/>
    <property type="evidence" value="ECO:0007669"/>
    <property type="project" value="UniProtKB-KW"/>
</dbReference>
<feature type="binding site" evidence="10">
    <location>
        <begin position="161"/>
        <end position="169"/>
    </location>
    <ligand>
        <name>GTP</name>
        <dbReference type="ChEBI" id="CHEBI:37565"/>
    </ligand>
</feature>
<dbReference type="InterPro" id="IPR031944">
    <property type="entry name" value="RsgA_N"/>
</dbReference>
<dbReference type="InterPro" id="IPR010914">
    <property type="entry name" value="RsgA_GTPase_dom"/>
</dbReference>
<protein>
    <recommendedName>
        <fullName evidence="10">Small ribosomal subunit biogenesis GTPase RsgA</fullName>
        <ecNumber evidence="10">3.6.1.-</ecNumber>
    </recommendedName>
</protein>
<dbReference type="InterPro" id="IPR004881">
    <property type="entry name" value="Ribosome_biogen_GTPase_RsgA"/>
</dbReference>
<comment type="function">
    <text evidence="10">One of several proteins that assist in the late maturation steps of the functional core of the 30S ribosomal subunit. Helps release RbfA from mature subunits. May play a role in the assembly of ribosomal proteins into the subunit. Circularly permuted GTPase that catalyzes slow GTP hydrolysis, GTPase activity is stimulated by the 30S ribosomal subunit.</text>
</comment>
<evidence type="ECO:0000256" key="3">
    <source>
        <dbReference type="ARBA" id="ARBA00022723"/>
    </source>
</evidence>
<evidence type="ECO:0000259" key="11">
    <source>
        <dbReference type="PROSITE" id="PS50936"/>
    </source>
</evidence>
<evidence type="ECO:0000256" key="1">
    <source>
        <dbReference type="ARBA" id="ARBA00022490"/>
    </source>
</evidence>
<comment type="subunit">
    <text evidence="10">Monomer. Associates with 30S ribosomal subunit, binds 16S rRNA.</text>
</comment>
<evidence type="ECO:0000256" key="6">
    <source>
        <dbReference type="ARBA" id="ARBA00022801"/>
    </source>
</evidence>
<dbReference type="InterPro" id="IPR030378">
    <property type="entry name" value="G_CP_dom"/>
</dbReference>
<organism evidence="13 14">
    <name type="scientific">Clostridium algifaecis</name>
    <dbReference type="NCBI Taxonomy" id="1472040"/>
    <lineage>
        <taxon>Bacteria</taxon>
        <taxon>Bacillati</taxon>
        <taxon>Bacillota</taxon>
        <taxon>Clostridia</taxon>
        <taxon>Eubacteriales</taxon>
        <taxon>Clostridiaceae</taxon>
        <taxon>Clostridium</taxon>
    </lineage>
</organism>
<keyword evidence="7 10" id="KW-0862">Zinc</keyword>
<comment type="cofactor">
    <cofactor evidence="10">
        <name>Zn(2+)</name>
        <dbReference type="ChEBI" id="CHEBI:29105"/>
    </cofactor>
    <text evidence="10">Binds 1 zinc ion per subunit.</text>
</comment>
<dbReference type="Proteomes" id="UP001519307">
    <property type="component" value="Unassembled WGS sequence"/>
</dbReference>
<accession>A0ABS4KQF4</accession>
<feature type="domain" description="CP-type G" evidence="12">
    <location>
        <begin position="61"/>
        <end position="218"/>
    </location>
</feature>
<dbReference type="NCBIfam" id="TIGR00157">
    <property type="entry name" value="ribosome small subunit-dependent GTPase A"/>
    <property type="match status" value="1"/>
</dbReference>
<dbReference type="CDD" id="cd04466">
    <property type="entry name" value="S1_YloQ_GTPase"/>
    <property type="match status" value="1"/>
</dbReference>
<dbReference type="PANTHER" id="PTHR32120:SF11">
    <property type="entry name" value="SMALL RIBOSOMAL SUBUNIT BIOGENESIS GTPASE RSGA 1, MITOCHONDRIAL-RELATED"/>
    <property type="match status" value="1"/>
</dbReference>
<dbReference type="InterPro" id="IPR012340">
    <property type="entry name" value="NA-bd_OB-fold"/>
</dbReference>
<feature type="binding site" evidence="10">
    <location>
        <position position="255"/>
    </location>
    <ligand>
        <name>Zn(2+)</name>
        <dbReference type="ChEBI" id="CHEBI:29105"/>
    </ligand>
</feature>
<keyword evidence="14" id="KW-1185">Reference proteome</keyword>
<evidence type="ECO:0000256" key="2">
    <source>
        <dbReference type="ARBA" id="ARBA00022517"/>
    </source>
</evidence>
<reference evidence="13 14" key="1">
    <citation type="submission" date="2021-03" db="EMBL/GenBank/DDBJ databases">
        <title>Genomic Encyclopedia of Type Strains, Phase IV (KMG-IV): sequencing the most valuable type-strain genomes for metagenomic binning, comparative biology and taxonomic classification.</title>
        <authorList>
            <person name="Goeker M."/>
        </authorList>
    </citation>
    <scope>NUCLEOTIDE SEQUENCE [LARGE SCALE GENOMIC DNA]</scope>
    <source>
        <strain evidence="13 14">DSM 28783</strain>
    </source>
</reference>
<feature type="binding site" evidence="10">
    <location>
        <begin position="110"/>
        <end position="113"/>
    </location>
    <ligand>
        <name>GTP</name>
        <dbReference type="ChEBI" id="CHEBI:37565"/>
    </ligand>
</feature>
<dbReference type="PROSITE" id="PS51721">
    <property type="entry name" value="G_CP"/>
    <property type="match status" value="1"/>
</dbReference>
<evidence type="ECO:0000256" key="4">
    <source>
        <dbReference type="ARBA" id="ARBA00022730"/>
    </source>
</evidence>
<feature type="binding site" evidence="10">
    <location>
        <position position="247"/>
    </location>
    <ligand>
        <name>Zn(2+)</name>
        <dbReference type="ChEBI" id="CHEBI:29105"/>
    </ligand>
</feature>
<keyword evidence="3 10" id="KW-0479">Metal-binding</keyword>
<gene>
    <name evidence="10" type="primary">rsgA</name>
    <name evidence="13" type="ORF">J2Z42_000276</name>
</gene>
<dbReference type="RefSeq" id="WP_209700560.1">
    <property type="nucleotide sequence ID" value="NZ_JAGGLM010000001.1"/>
</dbReference>
<sequence length="289" mass="32777">MDGTIVKGIAGFYYIKVNNKIIECKSRGKFRHDELSPMVGDRVDILLQGDTGVIEKIYPRSSRIIRPAVSNVTQAIVVFAVKNPDINEELLNKLLVSCEFNNLKAIVCFNKLDLELSDKEKSIEDMVKSAGYEVIFLKAKEGYGIDKIKERLKGEITVLCGPSGVGKSTILNHIAGKELMETGVISDKLKRGKHTTRHSELIEIDGGFIVDTPGFSSFKIDFIEAEELQYYFPEFKNYLGSCKFTSCLHYKEPNCGIKKMVEEGLINRKRYNFYLKMLDEILNKKNIIR</sequence>
<dbReference type="Gene3D" id="2.40.50.140">
    <property type="entry name" value="Nucleic acid-binding proteins"/>
    <property type="match status" value="1"/>
</dbReference>
<dbReference type="InterPro" id="IPR027417">
    <property type="entry name" value="P-loop_NTPase"/>
</dbReference>
<evidence type="ECO:0000256" key="9">
    <source>
        <dbReference type="ARBA" id="ARBA00023134"/>
    </source>
</evidence>
<evidence type="ECO:0000259" key="12">
    <source>
        <dbReference type="PROSITE" id="PS51721"/>
    </source>
</evidence>
<dbReference type="CDD" id="cd01854">
    <property type="entry name" value="YjeQ_EngC"/>
    <property type="match status" value="1"/>
</dbReference>
<evidence type="ECO:0000256" key="7">
    <source>
        <dbReference type="ARBA" id="ARBA00022833"/>
    </source>
</evidence>
<comment type="caution">
    <text evidence="13">The sequence shown here is derived from an EMBL/GenBank/DDBJ whole genome shotgun (WGS) entry which is preliminary data.</text>
</comment>
<keyword evidence="2 10" id="KW-0690">Ribosome biogenesis</keyword>
<evidence type="ECO:0000256" key="5">
    <source>
        <dbReference type="ARBA" id="ARBA00022741"/>
    </source>
</evidence>